<comment type="caution">
    <text evidence="1">The sequence shown here is derived from an EMBL/GenBank/DDBJ whole genome shotgun (WGS) entry which is preliminary data.</text>
</comment>
<evidence type="ECO:0000313" key="1">
    <source>
        <dbReference type="EMBL" id="GAO45019.1"/>
    </source>
</evidence>
<evidence type="ECO:0000313" key="2">
    <source>
        <dbReference type="Proteomes" id="UP000033121"/>
    </source>
</evidence>
<sequence length="369" mass="42577">MKHFLTLWVLITGTFGIALSQSKSGFDVPANFNYGQKIRIDLGKGNSVMVYLSDVADVPRLLASDSMIQRFFLDLAPIKDSLSDPLQAYYVDYFSDGLGVRKIRYRKIPRETSAYLVMPNEVAAIKQQQDTVRFLGIIPHPAPVQAHKFNRNYPRYYEFIFTVNNISDLNNYTDSTIAQKLQYYAKNKNTKWERNWSGGLSWKMKQEESITGDRRTGGSYNSRDYISFQLNVSVQNYKNYFTPGFGVGTTVVLSNIDRTWRHFISLHWEPSFMFARDQHDKLQTYRNDFLTLGYGQGPVKDKDPMKTVSFTGLGSLGYLIHRSGDFYEKNTFRLSLGRLNLHKTAIDPTIYFNDFFQGVTPGLRIIQFF</sequence>
<keyword evidence="2" id="KW-1185">Reference proteome</keyword>
<dbReference type="AlphaFoldDB" id="A0A0E9N5C1"/>
<dbReference type="STRING" id="1220578.FPE01S_04_02620"/>
<protein>
    <submittedName>
        <fullName evidence="1">Uncharacterized protein</fullName>
    </submittedName>
</protein>
<proteinExistence type="predicted"/>
<gene>
    <name evidence="1" type="ORF">FPE01S_04_02620</name>
</gene>
<name>A0A0E9N5C1_9BACT</name>
<dbReference type="OrthoDB" id="664859at2"/>
<dbReference type="EMBL" id="BBWV01000004">
    <property type="protein sequence ID" value="GAO45019.1"/>
    <property type="molecule type" value="Genomic_DNA"/>
</dbReference>
<organism evidence="1 2">
    <name type="scientific">Flavihumibacter petaseus NBRC 106054</name>
    <dbReference type="NCBI Taxonomy" id="1220578"/>
    <lineage>
        <taxon>Bacteria</taxon>
        <taxon>Pseudomonadati</taxon>
        <taxon>Bacteroidota</taxon>
        <taxon>Chitinophagia</taxon>
        <taxon>Chitinophagales</taxon>
        <taxon>Chitinophagaceae</taxon>
        <taxon>Flavihumibacter</taxon>
    </lineage>
</organism>
<dbReference type="Proteomes" id="UP000033121">
    <property type="component" value="Unassembled WGS sequence"/>
</dbReference>
<dbReference type="RefSeq" id="WP_046371000.1">
    <property type="nucleotide sequence ID" value="NZ_BBWV01000004.1"/>
</dbReference>
<reference evidence="1 2" key="1">
    <citation type="submission" date="2015-04" db="EMBL/GenBank/DDBJ databases">
        <title>Whole genome shotgun sequence of Flavihumibacter petaseus NBRC 106054.</title>
        <authorList>
            <person name="Miyazawa S."/>
            <person name="Hosoyama A."/>
            <person name="Hashimoto M."/>
            <person name="Noguchi M."/>
            <person name="Tsuchikane K."/>
            <person name="Ohji S."/>
            <person name="Yamazoe A."/>
            <person name="Ichikawa N."/>
            <person name="Kimura A."/>
            <person name="Fujita N."/>
        </authorList>
    </citation>
    <scope>NUCLEOTIDE SEQUENCE [LARGE SCALE GENOMIC DNA]</scope>
    <source>
        <strain evidence="1 2">NBRC 106054</strain>
    </source>
</reference>
<accession>A0A0E9N5C1</accession>